<sequence>MKKWHKILGVITFGAIGICELLLCANTYVDLKYIALDLYWPDEIERLYQRTNSLSIALLLNYIIALALFICLWRKGTNKTNPSPIKIISVGKITLPFTFEKTYCRLGVFTENNGIERMEAYFVRNDKTAICYKNSLFYQVVIDDAKHDKYDNSEINTGTIINIRATTGLANYIVKLSDERLIVFEILPEGYGELYENFTIVLPSDDRYSEYLEDYNKGTELDY</sequence>
<keyword evidence="1" id="KW-0472">Membrane</keyword>
<reference evidence="2 3" key="1">
    <citation type="submission" date="2019-02" db="EMBL/GenBank/DDBJ databases">
        <title>Isolation and identification of novel species under the genus Muribaculum.</title>
        <authorList>
            <person name="Miyake S."/>
            <person name="Ding Y."/>
            <person name="Low A."/>
            <person name="Soh M."/>
            <person name="Seedorf H."/>
        </authorList>
    </citation>
    <scope>NUCLEOTIDE SEQUENCE [LARGE SCALE GENOMIC DNA]</scope>
    <source>
        <strain evidence="2 3">TLL-A4</strain>
    </source>
</reference>
<keyword evidence="1" id="KW-0812">Transmembrane</keyword>
<feature type="transmembrane region" description="Helical" evidence="1">
    <location>
        <begin position="7"/>
        <end position="29"/>
    </location>
</feature>
<protein>
    <submittedName>
        <fullName evidence="2">Uncharacterized protein</fullName>
    </submittedName>
</protein>
<dbReference type="RefSeq" id="WP_135472750.1">
    <property type="nucleotide sequence ID" value="NZ_CP039393.1"/>
</dbReference>
<dbReference type="AlphaFoldDB" id="A0A4P7VNY5"/>
<evidence type="ECO:0000313" key="3">
    <source>
        <dbReference type="Proteomes" id="UP000297031"/>
    </source>
</evidence>
<dbReference type="GeneID" id="82151045"/>
<evidence type="ECO:0000256" key="1">
    <source>
        <dbReference type="SAM" id="Phobius"/>
    </source>
</evidence>
<feature type="transmembrane region" description="Helical" evidence="1">
    <location>
        <begin position="54"/>
        <end position="73"/>
    </location>
</feature>
<organism evidence="2 3">
    <name type="scientific">Muribaculum gordoncarteri</name>
    <dbReference type="NCBI Taxonomy" id="2530390"/>
    <lineage>
        <taxon>Bacteria</taxon>
        <taxon>Pseudomonadati</taxon>
        <taxon>Bacteroidota</taxon>
        <taxon>Bacteroidia</taxon>
        <taxon>Bacteroidales</taxon>
        <taxon>Muribaculaceae</taxon>
        <taxon>Muribaculum</taxon>
    </lineage>
</organism>
<dbReference type="OrthoDB" id="1002332at2"/>
<gene>
    <name evidence="2" type="ORF">E7746_08545</name>
</gene>
<dbReference type="Proteomes" id="UP000297031">
    <property type="component" value="Chromosome"/>
</dbReference>
<evidence type="ECO:0000313" key="2">
    <source>
        <dbReference type="EMBL" id="QCD35921.1"/>
    </source>
</evidence>
<keyword evidence="1" id="KW-1133">Transmembrane helix</keyword>
<proteinExistence type="predicted"/>
<accession>A0A4P7VNY5</accession>
<name>A0A4P7VNY5_9BACT</name>
<dbReference type="EMBL" id="CP039393">
    <property type="protein sequence ID" value="QCD35921.1"/>
    <property type="molecule type" value="Genomic_DNA"/>
</dbReference>
<dbReference type="KEGG" id="mgod:E7746_08545"/>
<keyword evidence="3" id="KW-1185">Reference proteome</keyword>